<comment type="caution">
    <text evidence="1">The sequence shown here is derived from an EMBL/GenBank/DDBJ whole genome shotgun (WGS) entry which is preliminary data.</text>
</comment>
<evidence type="ECO:0000313" key="2">
    <source>
        <dbReference type="Proteomes" id="UP000661507"/>
    </source>
</evidence>
<gene>
    <name evidence="1" type="ORF">GCM10011320_43490</name>
</gene>
<dbReference type="Pfam" id="PF06042">
    <property type="entry name" value="NTP_transf_6"/>
    <property type="match status" value="1"/>
</dbReference>
<reference evidence="1" key="2">
    <citation type="submission" date="2020-09" db="EMBL/GenBank/DDBJ databases">
        <authorList>
            <person name="Sun Q."/>
            <person name="Zhou Y."/>
        </authorList>
    </citation>
    <scope>NUCLEOTIDE SEQUENCE</scope>
    <source>
        <strain evidence="1">CGMCC 1.3617</strain>
    </source>
</reference>
<dbReference type="PANTHER" id="PTHR39166:SF1">
    <property type="entry name" value="BLL1166 PROTEIN"/>
    <property type="match status" value="1"/>
</dbReference>
<sequence length="194" mass="20473">MTHTQNDADRMRDAAGLSRFVLSQPTMMTRLSTIASHGPARAWIGAGFLRNAVWDALTGRDPDAIPPADLDVVFFDMADVSAARDAAAEAKLLAAAPGLPWSVTNQARMPGRNGHAPYHDLADALAHWPETATAIAARLGPGGVEILAPHGLADLLALVARPTPAHRAHPAAMVARIAAKGWAARWPALQVLAR</sequence>
<protein>
    <recommendedName>
        <fullName evidence="3">Nucleotidyltransferase family protein</fullName>
    </recommendedName>
</protein>
<keyword evidence="2" id="KW-1185">Reference proteome</keyword>
<dbReference type="Proteomes" id="UP000661507">
    <property type="component" value="Unassembled WGS sequence"/>
</dbReference>
<proteinExistence type="predicted"/>
<dbReference type="EMBL" id="BMKW01000011">
    <property type="protein sequence ID" value="GGJ31433.1"/>
    <property type="molecule type" value="Genomic_DNA"/>
</dbReference>
<organism evidence="1 2">
    <name type="scientific">Neoroseomonas lacus</name>
    <dbReference type="NCBI Taxonomy" id="287609"/>
    <lineage>
        <taxon>Bacteria</taxon>
        <taxon>Pseudomonadati</taxon>
        <taxon>Pseudomonadota</taxon>
        <taxon>Alphaproteobacteria</taxon>
        <taxon>Acetobacterales</taxon>
        <taxon>Acetobacteraceae</taxon>
        <taxon>Neoroseomonas</taxon>
    </lineage>
</organism>
<dbReference type="InterPro" id="IPR009267">
    <property type="entry name" value="NTP_transf_6"/>
</dbReference>
<evidence type="ECO:0000313" key="1">
    <source>
        <dbReference type="EMBL" id="GGJ31433.1"/>
    </source>
</evidence>
<accession>A0A917KWT8</accession>
<name>A0A917KWT8_9PROT</name>
<dbReference type="RefSeq" id="WP_188970695.1">
    <property type="nucleotide sequence ID" value="NZ_BMKW01000011.1"/>
</dbReference>
<dbReference type="PANTHER" id="PTHR39166">
    <property type="entry name" value="BLL1166 PROTEIN"/>
    <property type="match status" value="1"/>
</dbReference>
<evidence type="ECO:0008006" key="3">
    <source>
        <dbReference type="Google" id="ProtNLM"/>
    </source>
</evidence>
<dbReference type="AlphaFoldDB" id="A0A917KWT8"/>
<reference evidence="1" key="1">
    <citation type="journal article" date="2014" name="Int. J. Syst. Evol. Microbiol.">
        <title>Complete genome sequence of Corynebacterium casei LMG S-19264T (=DSM 44701T), isolated from a smear-ripened cheese.</title>
        <authorList>
            <consortium name="US DOE Joint Genome Institute (JGI-PGF)"/>
            <person name="Walter F."/>
            <person name="Albersmeier A."/>
            <person name="Kalinowski J."/>
            <person name="Ruckert C."/>
        </authorList>
    </citation>
    <scope>NUCLEOTIDE SEQUENCE</scope>
    <source>
        <strain evidence="1">CGMCC 1.3617</strain>
    </source>
</reference>